<dbReference type="InterPro" id="IPR000489">
    <property type="entry name" value="Pterin-binding_dom"/>
</dbReference>
<comment type="pathway">
    <text evidence="3">Cofactor biosynthesis; tetrahydrofolate biosynthesis; 7,8-dihydrofolate from 2-amino-4-hydroxy-6-hydroxymethyl-7,8-dihydropteridine diphosphate and 4-aminobenzoate: step 1/2.</text>
</comment>
<evidence type="ECO:0000256" key="5">
    <source>
        <dbReference type="ARBA" id="ARBA00022679"/>
    </source>
</evidence>
<keyword evidence="5" id="KW-0808">Transferase</keyword>
<name>A0A250G4W5_9FLAO</name>
<feature type="domain" description="Pterin-binding" evidence="9">
    <location>
        <begin position="15"/>
        <end position="266"/>
    </location>
</feature>
<dbReference type="PANTHER" id="PTHR20941:SF1">
    <property type="entry name" value="FOLIC ACID SYNTHESIS PROTEIN FOL1"/>
    <property type="match status" value="1"/>
</dbReference>
<keyword evidence="8" id="KW-0289">Folate biosynthesis</keyword>
<dbReference type="Gene3D" id="3.20.20.20">
    <property type="entry name" value="Dihydropteroate synthase-like"/>
    <property type="match status" value="1"/>
</dbReference>
<dbReference type="InterPro" id="IPR011005">
    <property type="entry name" value="Dihydropteroate_synth-like_sf"/>
</dbReference>
<dbReference type="RefSeq" id="WP_095916907.1">
    <property type="nucleotide sequence ID" value="NZ_CP022388.1"/>
</dbReference>
<evidence type="ECO:0000256" key="3">
    <source>
        <dbReference type="ARBA" id="ARBA00004763"/>
    </source>
</evidence>
<dbReference type="InterPro" id="IPR006390">
    <property type="entry name" value="DHP_synth_dom"/>
</dbReference>
<evidence type="ECO:0000313" key="11">
    <source>
        <dbReference type="Proteomes" id="UP000243136"/>
    </source>
</evidence>
<evidence type="ECO:0000256" key="6">
    <source>
        <dbReference type="ARBA" id="ARBA00022723"/>
    </source>
</evidence>
<comment type="catalytic activity">
    <reaction evidence="1">
        <text>(7,8-dihydropterin-6-yl)methyl diphosphate + 4-aminobenzoate = 7,8-dihydropteroate + diphosphate</text>
        <dbReference type="Rhea" id="RHEA:19949"/>
        <dbReference type="ChEBI" id="CHEBI:17836"/>
        <dbReference type="ChEBI" id="CHEBI:17839"/>
        <dbReference type="ChEBI" id="CHEBI:33019"/>
        <dbReference type="ChEBI" id="CHEBI:72950"/>
        <dbReference type="EC" id="2.5.1.15"/>
    </reaction>
</comment>
<dbReference type="EC" id="2.5.1.15" evidence="4"/>
<dbReference type="GO" id="GO:0005829">
    <property type="term" value="C:cytosol"/>
    <property type="evidence" value="ECO:0007669"/>
    <property type="project" value="TreeGrafter"/>
</dbReference>
<evidence type="ECO:0000259" key="9">
    <source>
        <dbReference type="PROSITE" id="PS50972"/>
    </source>
</evidence>
<dbReference type="GO" id="GO:0046656">
    <property type="term" value="P:folic acid biosynthetic process"/>
    <property type="evidence" value="ECO:0007669"/>
    <property type="project" value="UniProtKB-KW"/>
</dbReference>
<dbReference type="Proteomes" id="UP000243136">
    <property type="component" value="Chromosome"/>
</dbReference>
<keyword evidence="7" id="KW-0460">Magnesium</keyword>
<dbReference type="NCBIfam" id="TIGR01496">
    <property type="entry name" value="DHPS"/>
    <property type="match status" value="1"/>
</dbReference>
<evidence type="ECO:0000256" key="8">
    <source>
        <dbReference type="ARBA" id="ARBA00022909"/>
    </source>
</evidence>
<proteinExistence type="predicted"/>
<dbReference type="GO" id="GO:0004156">
    <property type="term" value="F:dihydropteroate synthase activity"/>
    <property type="evidence" value="ECO:0007669"/>
    <property type="project" value="UniProtKB-EC"/>
</dbReference>
<reference evidence="11" key="1">
    <citation type="submission" date="2017-06" db="EMBL/GenBank/DDBJ databases">
        <title>Capnocytophaga spp. assemblies.</title>
        <authorList>
            <person name="Gulvik C.A."/>
        </authorList>
    </citation>
    <scope>NUCLEOTIDE SEQUENCE [LARGE SCALE GENOMIC DNA]</scope>
    <source>
        <strain evidence="11">H5594</strain>
    </source>
</reference>
<dbReference type="AlphaFoldDB" id="A0A250G4W5"/>
<comment type="cofactor">
    <cofactor evidence="2">
        <name>Mg(2+)</name>
        <dbReference type="ChEBI" id="CHEBI:18420"/>
    </cofactor>
</comment>
<protein>
    <recommendedName>
        <fullName evidence="4">dihydropteroate synthase</fullName>
        <ecNumber evidence="4">2.5.1.15</ecNumber>
    </recommendedName>
</protein>
<evidence type="ECO:0000256" key="1">
    <source>
        <dbReference type="ARBA" id="ARBA00000012"/>
    </source>
</evidence>
<dbReference type="PROSITE" id="PS00793">
    <property type="entry name" value="DHPS_2"/>
    <property type="match status" value="1"/>
</dbReference>
<dbReference type="CDD" id="cd00739">
    <property type="entry name" value="DHPS"/>
    <property type="match status" value="1"/>
</dbReference>
<gene>
    <name evidence="10" type="primary">folP</name>
    <name evidence="10" type="ORF">CGC56_03870</name>
</gene>
<dbReference type="SUPFAM" id="SSF51717">
    <property type="entry name" value="Dihydropteroate synthetase-like"/>
    <property type="match status" value="1"/>
</dbReference>
<accession>A0A250G4W5</accession>
<dbReference type="PROSITE" id="PS50972">
    <property type="entry name" value="PTERIN_BINDING"/>
    <property type="match status" value="1"/>
</dbReference>
<evidence type="ECO:0000256" key="7">
    <source>
        <dbReference type="ARBA" id="ARBA00022842"/>
    </source>
</evidence>
<organism evidence="10 11">
    <name type="scientific">Capnocytophaga canimorsus</name>
    <dbReference type="NCBI Taxonomy" id="28188"/>
    <lineage>
        <taxon>Bacteria</taxon>
        <taxon>Pseudomonadati</taxon>
        <taxon>Bacteroidota</taxon>
        <taxon>Flavobacteriia</taxon>
        <taxon>Flavobacteriales</taxon>
        <taxon>Flavobacteriaceae</taxon>
        <taxon>Capnocytophaga</taxon>
    </lineage>
</organism>
<sequence length="274" mass="30943">MTINCHGELLDLTSAKIMGIINITPDSFYENSRASSKDLLKKAENMLKQGADLLDIGGYSSRPGATEVSQEEELRRVVPVVKTLVKTFPKVRISVDTFRSEVARQSLSEGACMINDISAGHLDEKMWQIIADFQVPYIAMHMKGTPKNMQEHTHYEDIVKEMIFYFSQIKAKAQQYGINDLIIDPGFGFSKTLEQNYEILRKLSLFRILDVPILVGVSRKSMLYRLLQTTAENALNATTIVNTLALTKGAHILRVHDVQQAKECVQIFEKMEKS</sequence>
<dbReference type="InterPro" id="IPR045031">
    <property type="entry name" value="DHP_synth-like"/>
</dbReference>
<keyword evidence="6" id="KW-0479">Metal-binding</keyword>
<dbReference type="PANTHER" id="PTHR20941">
    <property type="entry name" value="FOLATE SYNTHESIS PROTEINS"/>
    <property type="match status" value="1"/>
</dbReference>
<dbReference type="EMBL" id="CP022388">
    <property type="protein sequence ID" value="ATA91378.1"/>
    <property type="molecule type" value="Genomic_DNA"/>
</dbReference>
<dbReference type="GO" id="GO:0046654">
    <property type="term" value="P:tetrahydrofolate biosynthetic process"/>
    <property type="evidence" value="ECO:0007669"/>
    <property type="project" value="TreeGrafter"/>
</dbReference>
<evidence type="ECO:0000256" key="2">
    <source>
        <dbReference type="ARBA" id="ARBA00001946"/>
    </source>
</evidence>
<evidence type="ECO:0000313" key="10">
    <source>
        <dbReference type="EMBL" id="ATA91378.1"/>
    </source>
</evidence>
<evidence type="ECO:0000256" key="4">
    <source>
        <dbReference type="ARBA" id="ARBA00012458"/>
    </source>
</evidence>
<dbReference type="Pfam" id="PF00809">
    <property type="entry name" value="Pterin_bind"/>
    <property type="match status" value="1"/>
</dbReference>
<dbReference type="GO" id="GO:0046872">
    <property type="term" value="F:metal ion binding"/>
    <property type="evidence" value="ECO:0007669"/>
    <property type="project" value="UniProtKB-KW"/>
</dbReference>